<feature type="compositionally biased region" description="Polar residues" evidence="1">
    <location>
        <begin position="329"/>
        <end position="340"/>
    </location>
</feature>
<reference evidence="2 3" key="1">
    <citation type="journal article" date="2015" name="BMC Genomics">
        <title>Gene expression during zombie ant biting behavior reflects the complexity underlying fungal parasitic behavioral manipulation.</title>
        <authorList>
            <person name="de Bekker C."/>
            <person name="Ohm R.A."/>
            <person name="Loreto R.G."/>
            <person name="Sebastian A."/>
            <person name="Albert I."/>
            <person name="Merrow M."/>
            <person name="Brachmann A."/>
            <person name="Hughes D.P."/>
        </authorList>
    </citation>
    <scope>NUCLEOTIDE SEQUENCE [LARGE SCALE GENOMIC DNA]</scope>
    <source>
        <strain evidence="2 3">SC16a</strain>
    </source>
</reference>
<name>A0A2A9PNP7_OPHUN</name>
<accession>A0A2A9PNP7</accession>
<dbReference type="OrthoDB" id="2129362at2759"/>
<gene>
    <name evidence="2" type="ORF">XA68_17779</name>
</gene>
<dbReference type="SUPFAM" id="SSF55729">
    <property type="entry name" value="Acyl-CoA N-acyltransferases (Nat)"/>
    <property type="match status" value="1"/>
</dbReference>
<feature type="compositionally biased region" description="Low complexity" evidence="1">
    <location>
        <begin position="148"/>
        <end position="160"/>
    </location>
</feature>
<dbReference type="AlphaFoldDB" id="A0A2A9PNP7"/>
<dbReference type="Gene3D" id="3.40.630.30">
    <property type="match status" value="1"/>
</dbReference>
<feature type="compositionally biased region" description="Polar residues" evidence="1">
    <location>
        <begin position="103"/>
        <end position="113"/>
    </location>
</feature>
<feature type="compositionally biased region" description="Basic and acidic residues" evidence="1">
    <location>
        <begin position="301"/>
        <end position="328"/>
    </location>
</feature>
<dbReference type="InterPro" id="IPR016181">
    <property type="entry name" value="Acyl_CoA_acyltransferase"/>
</dbReference>
<dbReference type="EMBL" id="LAZP02000008">
    <property type="protein sequence ID" value="PFH63135.1"/>
    <property type="molecule type" value="Genomic_DNA"/>
</dbReference>
<keyword evidence="3" id="KW-1185">Reference proteome</keyword>
<comment type="caution">
    <text evidence="2">The sequence shown here is derived from an EMBL/GenBank/DDBJ whole genome shotgun (WGS) entry which is preliminary data.</text>
</comment>
<dbReference type="Proteomes" id="UP000037136">
    <property type="component" value="Unassembled WGS sequence"/>
</dbReference>
<sequence length="708" mass="79500">MTENLAPWEPPSSEADRLRRLMEYDASLEMSSRDVAGTEDSDPLQERIARICHRMRSWLLANRESASAVVSDADRFDATTPTAEEQESSLDRDAAEDAAGHSFSLQSPSNSSDAFAAKEATPQNEPEPASSRHEIEQASSRQEPEPGSSRQEQRPSSSRPEPAPSCFRPEPAPDSSQPEPEPVASWPEPEPVSSRSEQRPSSSRPEPAPSCFRPEPAPDSSQPEPEPVSSWPEPEPVSSWPEPERTTLSTSGQHKTKPTTEEPTWESMLSKAPPNPLAAFAVRQDLPAGNLSWDISDLEDGQARSEDAATDRRGENKTRPFDSDEKNQSSHSTTGNSSRMSRWLDGVVKLGFFGLRGCDSNHTVPPNREVDASTGELLPPVEYPDALTSSMDGPMDGPRDIGWRQANMTSTLHIAREIRSRQRLGDKLKETLLESQRFQDLALSPTKEATAIKGEEVGPPFPNARCMVRPATSEDLERILDILQSERSNWDCPQVFRPIKPCLKNVRATLEACDRDKLPFLVAVPKEDDAMDRSKWPKHLEKLYGDFVEFMKRRESFSNTVVGFGFLSDVGNNMLGKCAETRHSAHMQIIVDPRYRRQCYGTALMDRLLLSVSPLHVSLIDYEWSCLDAAGIYESPVRRNDRQLVRIYAATFCESEKEAEHEWRTAMLRKFNFKEVGKLPCVLRSQHGERAWLDERFWVLEAQHLENV</sequence>
<evidence type="ECO:0000256" key="1">
    <source>
        <dbReference type="SAM" id="MobiDB-lite"/>
    </source>
</evidence>
<feature type="region of interest" description="Disordered" evidence="1">
    <location>
        <begin position="64"/>
        <end position="340"/>
    </location>
</feature>
<feature type="compositionally biased region" description="Basic and acidic residues" evidence="1">
    <location>
        <begin position="89"/>
        <end position="99"/>
    </location>
</feature>
<organism evidence="2 3">
    <name type="scientific">Ophiocordyceps unilateralis</name>
    <name type="common">Zombie-ant fungus</name>
    <name type="synonym">Torrubia unilateralis</name>
    <dbReference type="NCBI Taxonomy" id="268505"/>
    <lineage>
        <taxon>Eukaryota</taxon>
        <taxon>Fungi</taxon>
        <taxon>Dikarya</taxon>
        <taxon>Ascomycota</taxon>
        <taxon>Pezizomycotina</taxon>
        <taxon>Sordariomycetes</taxon>
        <taxon>Hypocreomycetidae</taxon>
        <taxon>Hypocreales</taxon>
        <taxon>Ophiocordycipitaceae</taxon>
        <taxon>Ophiocordyceps</taxon>
    </lineage>
</organism>
<proteinExistence type="predicted"/>
<reference evidence="2 3" key="2">
    <citation type="journal article" date="2017" name="Sci. Rep.">
        <title>Ant-infecting Ophiocordyceps genomes reveal a high diversity of potential behavioral manipulation genes and a possible major role for enterotoxins.</title>
        <authorList>
            <person name="de Bekker C."/>
            <person name="Ohm R.A."/>
            <person name="Evans H.C."/>
            <person name="Brachmann A."/>
            <person name="Hughes D.P."/>
        </authorList>
    </citation>
    <scope>NUCLEOTIDE SEQUENCE [LARGE SCALE GENOMIC DNA]</scope>
    <source>
        <strain evidence="2 3">SC16a</strain>
    </source>
</reference>
<dbReference type="PRINTS" id="PR01217">
    <property type="entry name" value="PRICHEXTENSN"/>
</dbReference>
<protein>
    <recommendedName>
        <fullName evidence="4">N-acetyltransferase domain-containing protein</fullName>
    </recommendedName>
</protein>
<feature type="compositionally biased region" description="Low complexity" evidence="1">
    <location>
        <begin position="220"/>
        <end position="241"/>
    </location>
</feature>
<evidence type="ECO:0000313" key="2">
    <source>
        <dbReference type="EMBL" id="PFH63135.1"/>
    </source>
</evidence>
<feature type="compositionally biased region" description="Low complexity" evidence="1">
    <location>
        <begin position="191"/>
        <end position="205"/>
    </location>
</feature>
<dbReference type="STRING" id="268505.A0A2A9PNP7"/>
<evidence type="ECO:0000313" key="3">
    <source>
        <dbReference type="Proteomes" id="UP000037136"/>
    </source>
</evidence>
<evidence type="ECO:0008006" key="4">
    <source>
        <dbReference type="Google" id="ProtNLM"/>
    </source>
</evidence>